<dbReference type="GO" id="GO:0016787">
    <property type="term" value="F:hydrolase activity"/>
    <property type="evidence" value="ECO:0007669"/>
    <property type="project" value="UniProtKB-KW"/>
</dbReference>
<comment type="caution">
    <text evidence="3">The sequence shown here is derived from an EMBL/GenBank/DDBJ whole genome shotgun (WGS) entry which is preliminary data.</text>
</comment>
<dbReference type="SUPFAM" id="SSF56601">
    <property type="entry name" value="beta-lactamase/transpeptidase-like"/>
    <property type="match status" value="1"/>
</dbReference>
<evidence type="ECO:0000313" key="3">
    <source>
        <dbReference type="EMBL" id="MDT7043354.1"/>
    </source>
</evidence>
<reference evidence="3 4" key="1">
    <citation type="journal article" date="2023" name="ISME J.">
        <title>Cultivation and genomic characterization of novel and ubiquitous marine nitrite-oxidizing bacteria from the Nitrospirales.</title>
        <authorList>
            <person name="Mueller A.J."/>
            <person name="Daebeler A."/>
            <person name="Herbold C.W."/>
            <person name="Kirkegaard R.H."/>
            <person name="Daims H."/>
        </authorList>
    </citation>
    <scope>NUCLEOTIDE SEQUENCE [LARGE SCALE GENOMIC DNA]</scope>
    <source>
        <strain evidence="3 4">EB</strain>
    </source>
</reference>
<evidence type="ECO:0000259" key="2">
    <source>
        <dbReference type="Pfam" id="PF00144"/>
    </source>
</evidence>
<dbReference type="PANTHER" id="PTHR43283">
    <property type="entry name" value="BETA-LACTAMASE-RELATED"/>
    <property type="match status" value="1"/>
</dbReference>
<accession>A0ABU3KAD7</accession>
<dbReference type="Gene3D" id="3.40.710.10">
    <property type="entry name" value="DD-peptidase/beta-lactamase superfamily"/>
    <property type="match status" value="1"/>
</dbReference>
<dbReference type="InterPro" id="IPR001466">
    <property type="entry name" value="Beta-lactam-related"/>
</dbReference>
<dbReference type="InterPro" id="IPR050789">
    <property type="entry name" value="Diverse_Enzym_Activities"/>
</dbReference>
<dbReference type="EMBL" id="JAQOUE010000001">
    <property type="protein sequence ID" value="MDT7043354.1"/>
    <property type="molecule type" value="Genomic_DNA"/>
</dbReference>
<protein>
    <submittedName>
        <fullName evidence="3">Serine hydrolase</fullName>
    </submittedName>
</protein>
<proteinExistence type="predicted"/>
<keyword evidence="1 3" id="KW-0378">Hydrolase</keyword>
<dbReference type="RefSeq" id="WP_313833921.1">
    <property type="nucleotide sequence ID" value="NZ_JAQOUE010000001.1"/>
</dbReference>
<evidence type="ECO:0000313" key="4">
    <source>
        <dbReference type="Proteomes" id="UP001250932"/>
    </source>
</evidence>
<gene>
    <name evidence="3" type="ORF">PPG34_13420</name>
</gene>
<name>A0ABU3KAD7_9BACT</name>
<dbReference type="Pfam" id="PF00144">
    <property type="entry name" value="Beta-lactamase"/>
    <property type="match status" value="1"/>
</dbReference>
<organism evidence="3 4">
    <name type="scientific">Candidatus Nitronereus thalassa</name>
    <dbReference type="NCBI Taxonomy" id="3020898"/>
    <lineage>
        <taxon>Bacteria</taxon>
        <taxon>Pseudomonadati</taxon>
        <taxon>Nitrospirota</taxon>
        <taxon>Nitrospiria</taxon>
        <taxon>Nitrospirales</taxon>
        <taxon>Nitrospiraceae</taxon>
        <taxon>Candidatus Nitronereus</taxon>
    </lineage>
</organism>
<dbReference type="Proteomes" id="UP001250932">
    <property type="component" value="Unassembled WGS sequence"/>
</dbReference>
<feature type="domain" description="Beta-lactamase-related" evidence="2">
    <location>
        <begin position="13"/>
        <end position="354"/>
    </location>
</feature>
<keyword evidence="4" id="KW-1185">Reference proteome</keyword>
<dbReference type="InterPro" id="IPR012338">
    <property type="entry name" value="Beta-lactam/transpept-like"/>
</dbReference>
<dbReference type="PANTHER" id="PTHR43283:SF11">
    <property type="entry name" value="BETA-LACTAMASE-RELATED DOMAIN-CONTAINING PROTEIN"/>
    <property type="match status" value="1"/>
</dbReference>
<evidence type="ECO:0000256" key="1">
    <source>
        <dbReference type="ARBA" id="ARBA00022801"/>
    </source>
</evidence>
<sequence length="375" mass="41518">MGRVNPITTLLHQAIREGVFPGAVVFVRVHGEVVYHQAVGQMGQAPFNRPAHTETIYDLASLTKPLATSTAILCLVKDGTLSLDQPVKDWLSEWESTSYHATTVRHLLHHSSGLPAWRRYYEKLSTTGLPPKDEEERRARIERLVRVISQEPMEYEPGSQSVYSDLGFMALGVLIERCVGSSLAHYCRHRIYGDLNVNPLFFIDEEGNPTGGDGDLTQVAPTEQDPWRGRLIQADVHDENAYALGGIAGHAGLFGTALSVSCLSEAWLQSVLGGSLVFPQDLAGQFVRRQDSSGKSSWALGWDTPSPPSSSGRYFSPESFGHLGYAGTSLWIDPVRELEVVLLSNRVHPTRENKQIKIFRPELHDLVIKECIGDH</sequence>